<accession>A0ABX6K413</accession>
<feature type="chain" id="PRO_5046051505" evidence="6">
    <location>
        <begin position="20"/>
        <end position="145"/>
    </location>
</feature>
<dbReference type="EMBL" id="CP050266">
    <property type="protein sequence ID" value="QIR05063.1"/>
    <property type="molecule type" value="Genomic_DNA"/>
</dbReference>
<keyword evidence="3 6" id="KW-0732">Signal</keyword>
<feature type="region of interest" description="Disordered" evidence="5">
    <location>
        <begin position="125"/>
        <end position="145"/>
    </location>
</feature>
<feature type="compositionally biased region" description="Basic residues" evidence="5">
    <location>
        <begin position="125"/>
        <end position="138"/>
    </location>
</feature>
<comment type="subcellular location">
    <subcellularLocation>
        <location evidence="1">Periplasm</location>
    </subcellularLocation>
</comment>
<reference evidence="7 8" key="1">
    <citation type="submission" date="2020-03" db="EMBL/GenBank/DDBJ databases">
        <title>Genome mining reveals the biosynthetic pathways of PHA and ectoines of the halophilic strain Salinivibrio costicola M318 isolated from fermented shrimp paste.</title>
        <authorList>
            <person name="Doan T.V."/>
            <person name="Tran L.T."/>
            <person name="Trieu T.A."/>
            <person name="Nguyen Q.V."/>
            <person name="Quach T.N."/>
            <person name="Phi T.Q."/>
            <person name="Kumar S."/>
        </authorList>
    </citation>
    <scope>NUCLEOTIDE SEQUENCE [LARGE SCALE GENOMIC DNA]</scope>
    <source>
        <strain evidence="7 8">M318</strain>
    </source>
</reference>
<gene>
    <name evidence="7" type="ORF">HBA18_00915</name>
</gene>
<dbReference type="CDD" id="cd09916">
    <property type="entry name" value="CpxP_like"/>
    <property type="match status" value="1"/>
</dbReference>
<comment type="similarity">
    <text evidence="2">Belongs to the CpxP/Spy family.</text>
</comment>
<evidence type="ECO:0000256" key="1">
    <source>
        <dbReference type="ARBA" id="ARBA00004418"/>
    </source>
</evidence>
<keyword evidence="4" id="KW-0574">Periplasm</keyword>
<dbReference type="PANTHER" id="PTHR38102:SF1">
    <property type="entry name" value="PERIPLASMIC CHAPERONE SPY"/>
    <property type="match status" value="1"/>
</dbReference>
<name>A0ABX6K413_SALCS</name>
<organism evidence="7 8">
    <name type="scientific">Salinivibrio costicola</name>
    <name type="common">Vibrio costicola</name>
    <dbReference type="NCBI Taxonomy" id="51367"/>
    <lineage>
        <taxon>Bacteria</taxon>
        <taxon>Pseudomonadati</taxon>
        <taxon>Pseudomonadota</taxon>
        <taxon>Gammaproteobacteria</taxon>
        <taxon>Vibrionales</taxon>
        <taxon>Vibrionaceae</taxon>
        <taxon>Salinivibrio</taxon>
    </lineage>
</organism>
<evidence type="ECO:0000256" key="2">
    <source>
        <dbReference type="ARBA" id="ARBA00008441"/>
    </source>
</evidence>
<protein>
    <submittedName>
        <fullName evidence="7">Periplasmic heavy metal sensor</fullName>
    </submittedName>
</protein>
<keyword evidence="8" id="KW-1185">Reference proteome</keyword>
<dbReference type="Pfam" id="PF07813">
    <property type="entry name" value="LTXXQ"/>
    <property type="match status" value="1"/>
</dbReference>
<evidence type="ECO:0000256" key="3">
    <source>
        <dbReference type="ARBA" id="ARBA00022729"/>
    </source>
</evidence>
<evidence type="ECO:0000313" key="7">
    <source>
        <dbReference type="EMBL" id="QIR05063.1"/>
    </source>
</evidence>
<dbReference type="Proteomes" id="UP000501408">
    <property type="component" value="Chromosome 1"/>
</dbReference>
<sequence length="145" mass="16638">MKRFTIGLAIAAIALPTLAAPHFGDGMDRGMWRDLDLTEAQQNQLQALRDEYRTQRQQARGDVQAKMKTLLTQDTFDEQAVRDLLSAQPQPNIERRVAHARHQHAMMQVLTPEQQTAFFDAMHKKHDKQGKGHHRYHGKKGDCSR</sequence>
<dbReference type="RefSeq" id="WP_167313859.1">
    <property type="nucleotide sequence ID" value="NZ_CP050266.1"/>
</dbReference>
<dbReference type="InterPro" id="IPR052211">
    <property type="entry name" value="Cpx_auxiliary_protein"/>
</dbReference>
<evidence type="ECO:0000256" key="4">
    <source>
        <dbReference type="ARBA" id="ARBA00022764"/>
    </source>
</evidence>
<evidence type="ECO:0000256" key="5">
    <source>
        <dbReference type="SAM" id="MobiDB-lite"/>
    </source>
</evidence>
<dbReference type="Gene3D" id="1.20.120.1490">
    <property type="match status" value="1"/>
</dbReference>
<evidence type="ECO:0000256" key="6">
    <source>
        <dbReference type="SAM" id="SignalP"/>
    </source>
</evidence>
<dbReference type="PANTHER" id="PTHR38102">
    <property type="entry name" value="PERIPLASMIC CHAPERONE SPY"/>
    <property type="match status" value="1"/>
</dbReference>
<evidence type="ECO:0000313" key="8">
    <source>
        <dbReference type="Proteomes" id="UP000501408"/>
    </source>
</evidence>
<dbReference type="InterPro" id="IPR012899">
    <property type="entry name" value="LTXXQ"/>
</dbReference>
<proteinExistence type="inferred from homology"/>
<feature type="signal peptide" evidence="6">
    <location>
        <begin position="1"/>
        <end position="19"/>
    </location>
</feature>